<accession>A0ABN8Y4L8</accession>
<evidence type="ECO:0000256" key="1">
    <source>
        <dbReference type="SAM" id="MobiDB-lite"/>
    </source>
</evidence>
<dbReference type="Proteomes" id="UP001176941">
    <property type="component" value="Chromosome 14"/>
</dbReference>
<name>A0ABN8Y4L8_RANTA</name>
<feature type="compositionally biased region" description="Polar residues" evidence="1">
    <location>
        <begin position="14"/>
        <end position="23"/>
    </location>
</feature>
<proteinExistence type="predicted"/>
<feature type="region of interest" description="Disordered" evidence="1">
    <location>
        <begin position="93"/>
        <end position="113"/>
    </location>
</feature>
<feature type="region of interest" description="Disordered" evidence="1">
    <location>
        <begin position="1"/>
        <end position="23"/>
    </location>
</feature>
<evidence type="ECO:0000313" key="2">
    <source>
        <dbReference type="EMBL" id="CAI9156533.1"/>
    </source>
</evidence>
<organism evidence="2 3">
    <name type="scientific">Rangifer tarandus platyrhynchus</name>
    <name type="common">Svalbard reindeer</name>
    <dbReference type="NCBI Taxonomy" id="3082113"/>
    <lineage>
        <taxon>Eukaryota</taxon>
        <taxon>Metazoa</taxon>
        <taxon>Chordata</taxon>
        <taxon>Craniata</taxon>
        <taxon>Vertebrata</taxon>
        <taxon>Euteleostomi</taxon>
        <taxon>Mammalia</taxon>
        <taxon>Eutheria</taxon>
        <taxon>Laurasiatheria</taxon>
        <taxon>Artiodactyla</taxon>
        <taxon>Ruminantia</taxon>
        <taxon>Pecora</taxon>
        <taxon>Cervidae</taxon>
        <taxon>Odocoileinae</taxon>
        <taxon>Rangifer</taxon>
    </lineage>
</organism>
<dbReference type="EMBL" id="OX459950">
    <property type="protein sequence ID" value="CAI9156533.1"/>
    <property type="molecule type" value="Genomic_DNA"/>
</dbReference>
<keyword evidence="3" id="KW-1185">Reference proteome</keyword>
<gene>
    <name evidence="2" type="ORF">MRATA1EN1_LOCUS5495</name>
</gene>
<reference evidence="2" key="1">
    <citation type="submission" date="2023-04" db="EMBL/GenBank/DDBJ databases">
        <authorList>
            <consortium name="ELIXIR-Norway"/>
        </authorList>
    </citation>
    <scope>NUCLEOTIDE SEQUENCE [LARGE SCALE GENOMIC DNA]</scope>
</reference>
<evidence type="ECO:0000313" key="3">
    <source>
        <dbReference type="Proteomes" id="UP001176941"/>
    </source>
</evidence>
<sequence length="113" mass="12265">MSFMPTLESREQEMSVNPSSLAAQEASTSSKGIYSVSAFRRRANPSLLYVLIPNLSVIHSLFLLMSESLGHLLLPSQMDGFCIHMLWASPHSTPSNGGDGIPNHSKTHLPQSG</sequence>
<protein>
    <submittedName>
        <fullName evidence="2">Uncharacterized protein</fullName>
    </submittedName>
</protein>